<evidence type="ECO:0000256" key="1">
    <source>
        <dbReference type="ARBA" id="ARBA00008334"/>
    </source>
</evidence>
<dbReference type="EMBL" id="JASAOG010000091">
    <property type="protein sequence ID" value="KAK0052855.1"/>
    <property type="molecule type" value="Genomic_DNA"/>
</dbReference>
<dbReference type="SMART" id="SM00327">
    <property type="entry name" value="VWA"/>
    <property type="match status" value="1"/>
</dbReference>
<dbReference type="PROSITE" id="PS50234">
    <property type="entry name" value="VWFA"/>
    <property type="match status" value="1"/>
</dbReference>
<feature type="domain" description="VWFA" evidence="3">
    <location>
        <begin position="192"/>
        <end position="455"/>
    </location>
</feature>
<feature type="region of interest" description="Disordered" evidence="2">
    <location>
        <begin position="733"/>
        <end position="757"/>
    </location>
</feature>
<dbReference type="Pfam" id="PF04811">
    <property type="entry name" value="Sec23_trunk"/>
    <property type="match status" value="1"/>
</dbReference>
<feature type="region of interest" description="Disordered" evidence="2">
    <location>
        <begin position="508"/>
        <end position="545"/>
    </location>
</feature>
<dbReference type="Pfam" id="PF04810">
    <property type="entry name" value="zf-Sec23_Sec24"/>
    <property type="match status" value="1"/>
</dbReference>
<feature type="region of interest" description="Disordered" evidence="2">
    <location>
        <begin position="664"/>
        <end position="712"/>
    </location>
</feature>
<gene>
    <name evidence="4" type="ORF">Bpfe_017709</name>
</gene>
<dbReference type="SUPFAM" id="SSF82919">
    <property type="entry name" value="Zn-finger domain of Sec23/24"/>
    <property type="match status" value="1"/>
</dbReference>
<dbReference type="InterPro" id="IPR002035">
    <property type="entry name" value="VWF_A"/>
</dbReference>
<feature type="compositionally biased region" description="Polar residues" evidence="2">
    <location>
        <begin position="43"/>
        <end position="52"/>
    </location>
</feature>
<dbReference type="GO" id="GO:0070971">
    <property type="term" value="C:endoplasmic reticulum exit site"/>
    <property type="evidence" value="ECO:0007669"/>
    <property type="project" value="TreeGrafter"/>
</dbReference>
<evidence type="ECO:0000259" key="3">
    <source>
        <dbReference type="PROSITE" id="PS50234"/>
    </source>
</evidence>
<accession>A0AAD8BDY6</accession>
<keyword evidence="5" id="KW-1185">Reference proteome</keyword>
<sequence length="757" mass="83698">MNFASKYILTNDEEEYESVSEEEFEQGMHVSDSGSSSEGDEIQTLSTSNARQLDSDSKKKKHRSHHWKKELSAEGKIKCSPLKDKSPMRPVSSKRRFQRAHTNVVSVNFSSLQAPGNMHAGEPVICSKCSAILSHISCIDNEKKVWKCEFCEELIPLDIEPEEVPTTEDVTYLLEPAMTTAASTMSGLDQSLVIFCVDTSGSMCVTTEISGSIKLRTTSQLKRLHSFIEADEIDQRLPSQLGHSVTYISRLQAMQAAVDHQLGEMAKNHPNRRVALITFNNEVTIVGDGTQREVIISGDKLTNEDMLEKIGTELSLPQAIKSSRHVLGEKVYNLEEGGATALGPALIIATNLAAHHPGSKVILCTDGKANVGLGKLEEENTDEQTAFDFYTKAAEHASAKGVTISVITIQGTDCKLVQLGTLADKTGGQVNIVDPLKLTEEFGNILADPIIATRVKAKFILHNDLYMVDENDPNSQLSRSEYNAGNVRCSSTITFEFVKRSKKKKVTKVSEENLTEKNETAENETASEQVSNETTTSKSNESSLTNHDLPFQLQIEYVDIEGNKALRVLTRKMPSTTDRKITEDNANLEVLGTHVAKKSADLALKGHFSKSRGLALMNQRLAWRSSHSESSSTLDRAKYKTIYSRIQSMENFVQRKQMQEISAFGRTRSDSEPSDEETSPTHLALPSSSSSSTSPSQKKQKRSVKKKLLERCLQMDDGMANMMYQLRSVDASELSAPIPDRSTSKSSKSLDENSKRK</sequence>
<proteinExistence type="inferred from homology"/>
<dbReference type="GO" id="GO:0006886">
    <property type="term" value="P:intracellular protein transport"/>
    <property type="evidence" value="ECO:0007669"/>
    <property type="project" value="InterPro"/>
</dbReference>
<reference evidence="4" key="1">
    <citation type="journal article" date="2023" name="PLoS Negl. Trop. Dis.">
        <title>A genome sequence for Biomphalaria pfeifferi, the major vector snail for the human-infecting parasite Schistosoma mansoni.</title>
        <authorList>
            <person name="Bu L."/>
            <person name="Lu L."/>
            <person name="Laidemitt M.R."/>
            <person name="Zhang S.M."/>
            <person name="Mutuku M."/>
            <person name="Mkoji G."/>
            <person name="Steinauer M."/>
            <person name="Loker E.S."/>
        </authorList>
    </citation>
    <scope>NUCLEOTIDE SEQUENCE</scope>
    <source>
        <strain evidence="4">KasaAsao</strain>
    </source>
</reference>
<dbReference type="PANTHER" id="PTHR13803">
    <property type="entry name" value="SEC24-RELATED PROTEIN"/>
    <property type="match status" value="1"/>
</dbReference>
<dbReference type="InterPro" id="IPR050550">
    <property type="entry name" value="SEC23_SEC24_subfamily"/>
</dbReference>
<evidence type="ECO:0000313" key="4">
    <source>
        <dbReference type="EMBL" id="KAK0052855.1"/>
    </source>
</evidence>
<protein>
    <submittedName>
        <fullName evidence="4">Circularly permutated Ras protein 1</fullName>
    </submittedName>
</protein>
<feature type="compositionally biased region" description="Acidic residues" evidence="2">
    <location>
        <begin position="11"/>
        <end position="25"/>
    </location>
</feature>
<name>A0AAD8BDY6_BIOPF</name>
<feature type="region of interest" description="Disordered" evidence="2">
    <location>
        <begin position="1"/>
        <end position="67"/>
    </location>
</feature>
<dbReference type="InterPro" id="IPR006896">
    <property type="entry name" value="Sec23/24_trunk_dom"/>
</dbReference>
<feature type="compositionally biased region" description="Basic residues" evidence="2">
    <location>
        <begin position="58"/>
        <end position="67"/>
    </location>
</feature>
<dbReference type="InterPro" id="IPR036465">
    <property type="entry name" value="vWFA_dom_sf"/>
</dbReference>
<comment type="caution">
    <text evidence="4">The sequence shown here is derived from an EMBL/GenBank/DDBJ whole genome shotgun (WGS) entry which is preliminary data.</text>
</comment>
<dbReference type="Proteomes" id="UP001233172">
    <property type="component" value="Unassembled WGS sequence"/>
</dbReference>
<dbReference type="Gene3D" id="2.30.30.380">
    <property type="entry name" value="Zn-finger domain of Sec23/24"/>
    <property type="match status" value="1"/>
</dbReference>
<feature type="compositionally biased region" description="Basic and acidic residues" evidence="2">
    <location>
        <begin position="508"/>
        <end position="520"/>
    </location>
</feature>
<dbReference type="SUPFAM" id="SSF53300">
    <property type="entry name" value="vWA-like"/>
    <property type="match status" value="1"/>
</dbReference>
<dbReference type="GO" id="GO:0008270">
    <property type="term" value="F:zinc ion binding"/>
    <property type="evidence" value="ECO:0007669"/>
    <property type="project" value="InterPro"/>
</dbReference>
<feature type="compositionally biased region" description="Basic and acidic residues" evidence="2">
    <location>
        <begin position="748"/>
        <end position="757"/>
    </location>
</feature>
<evidence type="ECO:0000256" key="2">
    <source>
        <dbReference type="SAM" id="MobiDB-lite"/>
    </source>
</evidence>
<dbReference type="PANTHER" id="PTHR13803:SF36">
    <property type="entry name" value="TYPE A VON WILLEBRAND FACTOR DOMAIN-CONTAINING PROTEIN"/>
    <property type="match status" value="1"/>
</dbReference>
<dbReference type="Gene3D" id="3.40.50.410">
    <property type="entry name" value="von Willebrand factor, type A domain"/>
    <property type="match status" value="1"/>
</dbReference>
<evidence type="ECO:0000313" key="5">
    <source>
        <dbReference type="Proteomes" id="UP001233172"/>
    </source>
</evidence>
<comment type="similarity">
    <text evidence="1">Belongs to the SEC23/SEC24 family. SEC24 subfamily.</text>
</comment>
<organism evidence="4 5">
    <name type="scientific">Biomphalaria pfeifferi</name>
    <name type="common">Bloodfluke planorb</name>
    <name type="synonym">Freshwater snail</name>
    <dbReference type="NCBI Taxonomy" id="112525"/>
    <lineage>
        <taxon>Eukaryota</taxon>
        <taxon>Metazoa</taxon>
        <taxon>Spiralia</taxon>
        <taxon>Lophotrochozoa</taxon>
        <taxon>Mollusca</taxon>
        <taxon>Gastropoda</taxon>
        <taxon>Heterobranchia</taxon>
        <taxon>Euthyneura</taxon>
        <taxon>Panpulmonata</taxon>
        <taxon>Hygrophila</taxon>
        <taxon>Lymnaeoidea</taxon>
        <taxon>Planorbidae</taxon>
        <taxon>Biomphalaria</taxon>
    </lineage>
</organism>
<dbReference type="GO" id="GO:0090110">
    <property type="term" value="P:COPII-coated vesicle cargo loading"/>
    <property type="evidence" value="ECO:0007669"/>
    <property type="project" value="TreeGrafter"/>
</dbReference>
<reference evidence="4" key="2">
    <citation type="submission" date="2023-04" db="EMBL/GenBank/DDBJ databases">
        <authorList>
            <person name="Bu L."/>
            <person name="Lu L."/>
            <person name="Laidemitt M.R."/>
            <person name="Zhang S.M."/>
            <person name="Mutuku M."/>
            <person name="Mkoji G."/>
            <person name="Steinauer M."/>
            <person name="Loker E.S."/>
        </authorList>
    </citation>
    <scope>NUCLEOTIDE SEQUENCE</scope>
    <source>
        <strain evidence="4">KasaAsao</strain>
        <tissue evidence="4">Whole Snail</tissue>
    </source>
</reference>
<dbReference type="InterPro" id="IPR006895">
    <property type="entry name" value="Znf_Sec23_Sec24"/>
</dbReference>
<dbReference type="InterPro" id="IPR036174">
    <property type="entry name" value="Znf_Sec23_Sec24_sf"/>
</dbReference>
<feature type="compositionally biased region" description="Low complexity" evidence="2">
    <location>
        <begin position="680"/>
        <end position="697"/>
    </location>
</feature>
<dbReference type="AlphaFoldDB" id="A0AAD8BDY6"/>
<dbReference type="GO" id="GO:0030127">
    <property type="term" value="C:COPII vesicle coat"/>
    <property type="evidence" value="ECO:0007669"/>
    <property type="project" value="InterPro"/>
</dbReference>
<feature type="compositionally biased region" description="Low complexity" evidence="2">
    <location>
        <begin position="523"/>
        <end position="545"/>
    </location>
</feature>
<dbReference type="GO" id="GO:0000149">
    <property type="term" value="F:SNARE binding"/>
    <property type="evidence" value="ECO:0007669"/>
    <property type="project" value="TreeGrafter"/>
</dbReference>